<sequence>MAYFDRYSLPLSTNSELAAERYRIGVDMLLSLWPGADEALDEAIDADPEFALALAARARLHAIRAEIGDARTTITKAAAQAVRSGTPRERSHIEALSLAIHGHTTKALAAALGHVDLWPRDVLVLSLPLGAFGLFAFSGMADHDQARVDLCERHARHFGADDWWFLTSRGWAHGENGNIRLGRTLAQRALQLRRHNANAVHAVAHVLHEAGANDEANALIADWLPEYDRSGILHGHIAWHAALIALERGDTRRALEIYDTDVAPAASLGVPINVVSDAASFLWRMQAYGHTVPEGKWDDAARYASNFFRRPGLPFVDVHMALIAAATGATAVLNERAGALDALVEAGTLPAGAVVPTICRAALAFAEEKYAQCATLLESVMHEAVRIGGSGAQREIVQDTLIVAWMRSGDTGKARALLNQRLHRRPSPRDTRWLTDILCAQKDASSVVLRPGWA</sequence>
<dbReference type="InterPro" id="IPR011990">
    <property type="entry name" value="TPR-like_helical_dom_sf"/>
</dbReference>
<dbReference type="PANTHER" id="PTHR16263:SF4">
    <property type="entry name" value="TETRATRICOPEPTIDE REPEAT PROTEIN 38"/>
    <property type="match status" value="1"/>
</dbReference>
<protein>
    <recommendedName>
        <fullName evidence="2">Tetratricopeptide repeat protein 38</fullName>
    </recommendedName>
</protein>
<dbReference type="PANTHER" id="PTHR16263">
    <property type="entry name" value="TETRATRICOPEPTIDE REPEAT PROTEIN 38"/>
    <property type="match status" value="1"/>
</dbReference>
<gene>
    <name evidence="5" type="ORF">BamIOP4010DRAFT_3458</name>
</gene>
<dbReference type="AlphaFoldDB" id="B1FHE9"/>
<dbReference type="Gene3D" id="1.25.40.10">
    <property type="entry name" value="Tetratricopeptide repeat domain"/>
    <property type="match status" value="1"/>
</dbReference>
<dbReference type="CDD" id="cd05804">
    <property type="entry name" value="StaR_like"/>
    <property type="match status" value="1"/>
</dbReference>
<evidence type="ECO:0000256" key="3">
    <source>
        <dbReference type="ARBA" id="ARBA00022737"/>
    </source>
</evidence>
<comment type="caution">
    <text evidence="5">The sequence shown here is derived from an EMBL/GenBank/DDBJ whole genome shotgun (WGS) entry which is preliminary data.</text>
</comment>
<organism evidence="5 6">
    <name type="scientific">Burkholderia ambifaria IOP40-10</name>
    <dbReference type="NCBI Taxonomy" id="396596"/>
    <lineage>
        <taxon>Bacteria</taxon>
        <taxon>Pseudomonadati</taxon>
        <taxon>Pseudomonadota</taxon>
        <taxon>Betaproteobacteria</taxon>
        <taxon>Burkholderiales</taxon>
        <taxon>Burkholderiaceae</taxon>
        <taxon>Burkholderia</taxon>
        <taxon>Burkholderia cepacia complex</taxon>
    </lineage>
</organism>
<proteinExistence type="inferred from homology"/>
<evidence type="ECO:0000256" key="4">
    <source>
        <dbReference type="ARBA" id="ARBA00022803"/>
    </source>
</evidence>
<dbReference type="EMBL" id="ABLC01000088">
    <property type="protein sequence ID" value="EDT03010.1"/>
    <property type="molecule type" value="Genomic_DNA"/>
</dbReference>
<keyword evidence="3" id="KW-0677">Repeat</keyword>
<dbReference type="SUPFAM" id="SSF48452">
    <property type="entry name" value="TPR-like"/>
    <property type="match status" value="1"/>
</dbReference>
<comment type="similarity">
    <text evidence="1">Belongs to the TTC38 family.</text>
</comment>
<name>B1FHE9_9BURK</name>
<dbReference type="InterPro" id="IPR033891">
    <property type="entry name" value="TTC38"/>
</dbReference>
<evidence type="ECO:0000313" key="5">
    <source>
        <dbReference type="EMBL" id="EDT03010.1"/>
    </source>
</evidence>
<dbReference type="PATRIC" id="fig|396596.7.peg.4149"/>
<dbReference type="RefSeq" id="WP_006752634.1">
    <property type="nucleotide sequence ID" value="NZ_ABLC01000088.1"/>
</dbReference>
<accession>B1FHE9</accession>
<evidence type="ECO:0000256" key="1">
    <source>
        <dbReference type="ARBA" id="ARBA00005857"/>
    </source>
</evidence>
<keyword evidence="4" id="KW-0802">TPR repeat</keyword>
<reference evidence="5 6" key="1">
    <citation type="submission" date="2008-03" db="EMBL/GenBank/DDBJ databases">
        <title>Sequencing of the draft genome and assembly of Burkholderia ambifaria IOP40-10.</title>
        <authorList>
            <consortium name="US DOE Joint Genome Institute (JGI-PGF)"/>
            <person name="Copeland A."/>
            <person name="Lucas S."/>
            <person name="Lapidus A."/>
            <person name="Glavina del Rio T."/>
            <person name="Dalin E."/>
            <person name="Tice H."/>
            <person name="Bruce D."/>
            <person name="Goodwin L."/>
            <person name="Pitluck S."/>
            <person name="Larimer F."/>
            <person name="Land M.L."/>
            <person name="Hauser L."/>
            <person name="Tiedje J."/>
            <person name="Richardson P."/>
        </authorList>
    </citation>
    <scope>NUCLEOTIDE SEQUENCE [LARGE SCALE GENOMIC DNA]</scope>
    <source>
        <strain evidence="5 6">IOP40-10</strain>
    </source>
</reference>
<evidence type="ECO:0000313" key="6">
    <source>
        <dbReference type="Proteomes" id="UP000005463"/>
    </source>
</evidence>
<evidence type="ECO:0000256" key="2">
    <source>
        <dbReference type="ARBA" id="ARBA00019992"/>
    </source>
</evidence>
<dbReference type="Proteomes" id="UP000005463">
    <property type="component" value="Unassembled WGS sequence"/>
</dbReference>